<evidence type="ECO:0000313" key="1">
    <source>
        <dbReference type="EMBL" id="MBR0553759.1"/>
    </source>
</evidence>
<gene>
    <name evidence="1" type="ORF">J7S20_14705</name>
</gene>
<reference evidence="1" key="1">
    <citation type="submission" date="2021-04" db="EMBL/GenBank/DDBJ databases">
        <title>Ouciella asimina sp. nov., isolated from the surface seawater in the hydrothermal field of Okinawa Trough.</title>
        <authorList>
            <person name="Shuang W."/>
        </authorList>
    </citation>
    <scope>NUCLEOTIDE SEQUENCE</scope>
    <source>
        <strain evidence="1">LXI357</strain>
    </source>
</reference>
<organism evidence="1 2">
    <name type="scientific">Stakelama marina</name>
    <dbReference type="NCBI Taxonomy" id="2826939"/>
    <lineage>
        <taxon>Bacteria</taxon>
        <taxon>Pseudomonadati</taxon>
        <taxon>Pseudomonadota</taxon>
        <taxon>Alphaproteobacteria</taxon>
        <taxon>Sphingomonadales</taxon>
        <taxon>Sphingomonadaceae</taxon>
        <taxon>Stakelama</taxon>
    </lineage>
</organism>
<comment type="caution">
    <text evidence="1">The sequence shown here is derived from an EMBL/GenBank/DDBJ whole genome shotgun (WGS) entry which is preliminary data.</text>
</comment>
<sequence length="164" mass="18656">MAQCDLTLANIRPWGASLRPVTIGRSTEKLEDPAGRFWDSVRDCLWGAHLDMCMCEDQDDQLELLRATLRCIAEDMHRIDPDAMVEHLFDGSLMFFRHYLLTLGHHQFVEHEAVVFKHAQLSPLGWSVLAMLEATKPVIIENRADPAADRAAAIQRGENRIHID</sequence>
<proteinExistence type="predicted"/>
<dbReference type="Proteomes" id="UP000676996">
    <property type="component" value="Unassembled WGS sequence"/>
</dbReference>
<protein>
    <submittedName>
        <fullName evidence="1">Uncharacterized protein</fullName>
    </submittedName>
</protein>
<evidence type="ECO:0000313" key="2">
    <source>
        <dbReference type="Proteomes" id="UP000676996"/>
    </source>
</evidence>
<dbReference type="RefSeq" id="WP_284055001.1">
    <property type="nucleotide sequence ID" value="NZ_JAGRQC010000004.1"/>
</dbReference>
<name>A0A8T4IN51_9SPHN</name>
<accession>A0A8T4IN51</accession>
<keyword evidence="2" id="KW-1185">Reference proteome</keyword>
<dbReference type="AlphaFoldDB" id="A0A8T4IN51"/>
<dbReference type="EMBL" id="JAGRQC010000004">
    <property type="protein sequence ID" value="MBR0553759.1"/>
    <property type="molecule type" value="Genomic_DNA"/>
</dbReference>